<name>A0A059AW60_EUCGR</name>
<dbReference type="AlphaFoldDB" id="A0A059AW60"/>
<dbReference type="OMA" id="LEETCHY"/>
<feature type="domain" description="IBH1-like N-terminal" evidence="3">
    <location>
        <begin position="17"/>
        <end position="80"/>
    </location>
</feature>
<dbReference type="PANTHER" id="PTHR33124">
    <property type="entry name" value="TRANSCRIPTION FACTOR IBH1-LIKE 1"/>
    <property type="match status" value="1"/>
</dbReference>
<dbReference type="Pfam" id="PF26576">
    <property type="entry name" value="IBH1_N"/>
    <property type="match status" value="1"/>
</dbReference>
<evidence type="ECO:0000256" key="2">
    <source>
        <dbReference type="ARBA" id="ARBA00023163"/>
    </source>
</evidence>
<gene>
    <name evidence="4" type="ORF">EUGRSUZ_H00442</name>
</gene>
<dbReference type="PANTHER" id="PTHR33124:SF109">
    <property type="entry name" value="TRANSCRIPTION FACTOR IBH1"/>
    <property type="match status" value="1"/>
</dbReference>
<dbReference type="Gramene" id="KCW57680">
    <property type="protein sequence ID" value="KCW57680"/>
    <property type="gene ID" value="EUGRSUZ_H00442"/>
</dbReference>
<dbReference type="FunCoup" id="A0A059AW60">
    <property type="interactions" value="169"/>
</dbReference>
<dbReference type="InterPro" id="IPR044660">
    <property type="entry name" value="IBH1-like"/>
</dbReference>
<keyword evidence="1" id="KW-0805">Transcription regulation</keyword>
<evidence type="ECO:0000313" key="4">
    <source>
        <dbReference type="EMBL" id="KCW57680.1"/>
    </source>
</evidence>
<dbReference type="STRING" id="71139.A0A059AW60"/>
<dbReference type="InterPro" id="IPR059002">
    <property type="entry name" value="IBH1_N"/>
</dbReference>
<reference evidence="4" key="1">
    <citation type="submission" date="2013-07" db="EMBL/GenBank/DDBJ databases">
        <title>The genome of Eucalyptus grandis.</title>
        <authorList>
            <person name="Schmutz J."/>
            <person name="Hayes R."/>
            <person name="Myburg A."/>
            <person name="Tuskan G."/>
            <person name="Grattapaglia D."/>
            <person name="Rokhsar D.S."/>
        </authorList>
    </citation>
    <scope>NUCLEOTIDE SEQUENCE</scope>
    <source>
        <tissue evidence="4">Leaf extractions</tissue>
    </source>
</reference>
<protein>
    <recommendedName>
        <fullName evidence="3">IBH1-like N-terminal domain-containing protein</fullName>
    </recommendedName>
</protein>
<dbReference type="OrthoDB" id="786845at2759"/>
<dbReference type="eggNOG" id="ENOG502S9NU">
    <property type="taxonomic scope" value="Eukaryota"/>
</dbReference>
<evidence type="ECO:0000256" key="1">
    <source>
        <dbReference type="ARBA" id="ARBA00023015"/>
    </source>
</evidence>
<dbReference type="InParanoid" id="A0A059AW60"/>
<sequence length="158" mass="17924">MAPEDPVTMSPLPTPSLRTKISRRFIESLVKIRASRDAATGGNIRKRAQRIKIAAYSSMARVTGSRRAWSRALLAKLRSRAKRRRHLQNQRRLGLKRKRAGSRNMVLNEVSRANELRRLVPGGKSMDLCNLLEETSHFIQCLTAQVKVMQSIADQYSV</sequence>
<dbReference type="KEGG" id="egr:104416198"/>
<keyword evidence="2" id="KW-0804">Transcription</keyword>
<proteinExistence type="predicted"/>
<dbReference type="EMBL" id="KK198760">
    <property type="protein sequence ID" value="KCW57680.1"/>
    <property type="molecule type" value="Genomic_DNA"/>
</dbReference>
<organism evidence="4">
    <name type="scientific">Eucalyptus grandis</name>
    <name type="common">Flooded gum</name>
    <dbReference type="NCBI Taxonomy" id="71139"/>
    <lineage>
        <taxon>Eukaryota</taxon>
        <taxon>Viridiplantae</taxon>
        <taxon>Streptophyta</taxon>
        <taxon>Embryophyta</taxon>
        <taxon>Tracheophyta</taxon>
        <taxon>Spermatophyta</taxon>
        <taxon>Magnoliopsida</taxon>
        <taxon>eudicotyledons</taxon>
        <taxon>Gunneridae</taxon>
        <taxon>Pentapetalae</taxon>
        <taxon>rosids</taxon>
        <taxon>malvids</taxon>
        <taxon>Myrtales</taxon>
        <taxon>Myrtaceae</taxon>
        <taxon>Myrtoideae</taxon>
        <taxon>Eucalypteae</taxon>
        <taxon>Eucalyptus</taxon>
    </lineage>
</organism>
<evidence type="ECO:0000259" key="3">
    <source>
        <dbReference type="Pfam" id="PF26576"/>
    </source>
</evidence>
<dbReference type="GO" id="GO:0006355">
    <property type="term" value="P:regulation of DNA-templated transcription"/>
    <property type="evidence" value="ECO:0007669"/>
    <property type="project" value="InterPro"/>
</dbReference>
<accession>A0A059AW60</accession>